<accession>V4REE5</accession>
<dbReference type="PATRIC" id="fig|631454.5.peg.2308"/>
<evidence type="ECO:0000259" key="6">
    <source>
        <dbReference type="Pfam" id="PF14759"/>
    </source>
</evidence>
<dbReference type="eggNOG" id="COG1251">
    <property type="taxonomic scope" value="Bacteria"/>
</dbReference>
<evidence type="ECO:0000256" key="1">
    <source>
        <dbReference type="ARBA" id="ARBA00001974"/>
    </source>
</evidence>
<dbReference type="InterPro" id="IPR036188">
    <property type="entry name" value="FAD/NAD-bd_sf"/>
</dbReference>
<dbReference type="Gene3D" id="3.50.50.60">
    <property type="entry name" value="FAD/NAD(P)-binding domain"/>
    <property type="match status" value="2"/>
</dbReference>
<sequence length="395" mass="42082">MSGSDPIVIVGAGQCGLKAAETLRAAGHADDVILIGQEAHPPYQRPPLSKAFLKGELARDRLWLKAEAFYVDQRIEARFGTTVTALDPGRHRITLGDGQKLAYSKLLLATGTRARRVALEGVDLPGVFTLREIADVEWLTTHLKPGMHVAIVGGGYIGLEVAAALRSAGLEITVIEGADRVMQRVVCPEVSSFFERLHREHGVTIHTSTTTRRILGSERATGVELGDGRTIACDAVLIAVGAEPVADLAEAAGIAVDNGILVDEGCRTSAPDVYAAGDCAAFPSARYGRTLRLESVQNAIDQGKAAAKSMLGEDVSYDPLPWFWSDQYDVKLQIAGLSAGYDEVRIEGDPEAGAFTATYLKGGRPICVDAVNQPRAHMMARRSLADAATGRQAAE</sequence>
<evidence type="ECO:0000256" key="2">
    <source>
        <dbReference type="ARBA" id="ARBA00022630"/>
    </source>
</evidence>
<evidence type="ECO:0000256" key="4">
    <source>
        <dbReference type="ARBA" id="ARBA00023002"/>
    </source>
</evidence>
<evidence type="ECO:0000313" key="7">
    <source>
        <dbReference type="EMBL" id="ESR24506.1"/>
    </source>
</evidence>
<feature type="domain" description="FAD/NAD(P)-binding" evidence="5">
    <location>
        <begin position="7"/>
        <end position="303"/>
    </location>
</feature>
<keyword evidence="4" id="KW-0560">Oxidoreductase</keyword>
<protein>
    <submittedName>
        <fullName evidence="7">Ferredoxin reductase</fullName>
    </submittedName>
</protein>
<organism evidence="7 8">
    <name type="scientific">Lutibaculum baratangense AMV1</name>
    <dbReference type="NCBI Taxonomy" id="631454"/>
    <lineage>
        <taxon>Bacteria</taxon>
        <taxon>Pseudomonadati</taxon>
        <taxon>Pseudomonadota</taxon>
        <taxon>Alphaproteobacteria</taxon>
        <taxon>Hyphomicrobiales</taxon>
        <taxon>Tepidamorphaceae</taxon>
        <taxon>Lutibaculum</taxon>
    </lineage>
</organism>
<dbReference type="InterPro" id="IPR028202">
    <property type="entry name" value="Reductase_C"/>
</dbReference>
<dbReference type="Pfam" id="PF14759">
    <property type="entry name" value="Reductase_C"/>
    <property type="match status" value="1"/>
</dbReference>
<comment type="caution">
    <text evidence="7">The sequence shown here is derived from an EMBL/GenBank/DDBJ whole genome shotgun (WGS) entry which is preliminary data.</text>
</comment>
<dbReference type="RefSeq" id="WP_023432469.1">
    <property type="nucleotide sequence ID" value="NZ_AWXZ01000031.1"/>
</dbReference>
<dbReference type="AlphaFoldDB" id="V4REE5"/>
<dbReference type="Pfam" id="PF07992">
    <property type="entry name" value="Pyr_redox_2"/>
    <property type="match status" value="1"/>
</dbReference>
<dbReference type="InterPro" id="IPR023753">
    <property type="entry name" value="FAD/NAD-binding_dom"/>
</dbReference>
<dbReference type="EMBL" id="AWXZ01000031">
    <property type="protein sequence ID" value="ESR24506.1"/>
    <property type="molecule type" value="Genomic_DNA"/>
</dbReference>
<reference evidence="7 8" key="1">
    <citation type="journal article" date="2014" name="Genome Announc.">
        <title>Draft Genome Sequence of Lutibaculum baratangense Strain AMV1T, Isolated from a Mud Volcano in Andamans, India.</title>
        <authorList>
            <person name="Singh A."/>
            <person name="Sreenivas A."/>
            <person name="Sathyanarayana Reddy G."/>
            <person name="Pinnaka A.K."/>
            <person name="Shivaji S."/>
        </authorList>
    </citation>
    <scope>NUCLEOTIDE SEQUENCE [LARGE SCALE GENOMIC DNA]</scope>
    <source>
        <strain evidence="7 8">AMV1</strain>
    </source>
</reference>
<gene>
    <name evidence="7" type="ORF">N177_2340</name>
</gene>
<dbReference type="PANTHER" id="PTHR43557">
    <property type="entry name" value="APOPTOSIS-INDUCING FACTOR 1"/>
    <property type="match status" value="1"/>
</dbReference>
<comment type="cofactor">
    <cofactor evidence="1">
        <name>FAD</name>
        <dbReference type="ChEBI" id="CHEBI:57692"/>
    </cofactor>
</comment>
<dbReference type="STRING" id="631454.N177_2340"/>
<dbReference type="OrthoDB" id="7809559at2"/>
<evidence type="ECO:0000256" key="3">
    <source>
        <dbReference type="ARBA" id="ARBA00022827"/>
    </source>
</evidence>
<name>V4REE5_9HYPH</name>
<dbReference type="Gene3D" id="3.30.390.30">
    <property type="match status" value="1"/>
</dbReference>
<keyword evidence="2" id="KW-0285">Flavoprotein</keyword>
<dbReference type="GO" id="GO:0005737">
    <property type="term" value="C:cytoplasm"/>
    <property type="evidence" value="ECO:0007669"/>
    <property type="project" value="TreeGrafter"/>
</dbReference>
<dbReference type="Proteomes" id="UP000017819">
    <property type="component" value="Unassembled WGS sequence"/>
</dbReference>
<keyword evidence="3" id="KW-0274">FAD</keyword>
<dbReference type="InterPro" id="IPR050446">
    <property type="entry name" value="FAD-oxidoreductase/Apoptosis"/>
</dbReference>
<keyword evidence="8" id="KW-1185">Reference proteome</keyword>
<dbReference type="PANTHER" id="PTHR43557:SF2">
    <property type="entry name" value="RIESKE DOMAIN-CONTAINING PROTEIN-RELATED"/>
    <property type="match status" value="1"/>
</dbReference>
<dbReference type="SUPFAM" id="SSF55424">
    <property type="entry name" value="FAD/NAD-linked reductases, dimerisation (C-terminal) domain"/>
    <property type="match status" value="1"/>
</dbReference>
<dbReference type="PRINTS" id="PR00411">
    <property type="entry name" value="PNDRDTASEI"/>
</dbReference>
<feature type="domain" description="Reductase C-terminal" evidence="6">
    <location>
        <begin position="322"/>
        <end position="389"/>
    </location>
</feature>
<evidence type="ECO:0000313" key="8">
    <source>
        <dbReference type="Proteomes" id="UP000017819"/>
    </source>
</evidence>
<proteinExistence type="predicted"/>
<evidence type="ECO:0000259" key="5">
    <source>
        <dbReference type="Pfam" id="PF07992"/>
    </source>
</evidence>
<dbReference type="PRINTS" id="PR00368">
    <property type="entry name" value="FADPNR"/>
</dbReference>
<dbReference type="InterPro" id="IPR016156">
    <property type="entry name" value="FAD/NAD-linked_Rdtase_dimer_sf"/>
</dbReference>
<dbReference type="GO" id="GO:0016651">
    <property type="term" value="F:oxidoreductase activity, acting on NAD(P)H"/>
    <property type="evidence" value="ECO:0007669"/>
    <property type="project" value="TreeGrafter"/>
</dbReference>
<dbReference type="SUPFAM" id="SSF51905">
    <property type="entry name" value="FAD/NAD(P)-binding domain"/>
    <property type="match status" value="1"/>
</dbReference>